<accession>A0ABY3QRZ6</accession>
<dbReference type="Proteomes" id="UP001430990">
    <property type="component" value="Chromosome"/>
</dbReference>
<organism evidence="1 2">
    <name type="scientific">Bradyrhizobium barranii</name>
    <dbReference type="NCBI Taxonomy" id="2992140"/>
    <lineage>
        <taxon>Bacteria</taxon>
        <taxon>Pseudomonadati</taxon>
        <taxon>Pseudomonadota</taxon>
        <taxon>Alphaproteobacteria</taxon>
        <taxon>Hyphomicrobiales</taxon>
        <taxon>Nitrobacteraceae</taxon>
        <taxon>Bradyrhizobium</taxon>
    </lineage>
</organism>
<sequence>MPDGLRVNLHVTEGRFVGPRFEGIVRPGGINWLRIRKDGVGIVNVTECLQTRSGARIDCLYDGILDLGADGYARAIRGDFGILPPFVLAPTYATADKELAWLNRAQCIGVGRVDMKKLRAAYDIYVVTAGAAKHVE</sequence>
<reference evidence="1" key="1">
    <citation type="submission" date="2021-11" db="EMBL/GenBank/DDBJ databases">
        <title>Australian commercial rhizobial inoculants.</title>
        <authorList>
            <person name="Kohlmeier M.G."/>
            <person name="O'Hara G.W."/>
            <person name="Colombi E."/>
            <person name="Ramsay J.P."/>
            <person name="Terpolilli J."/>
        </authorList>
    </citation>
    <scope>NUCLEOTIDE SEQUENCE</scope>
    <source>
        <strain evidence="1">CC829</strain>
    </source>
</reference>
<dbReference type="Gene3D" id="2.40.160.20">
    <property type="match status" value="1"/>
</dbReference>
<protein>
    <submittedName>
        <fullName evidence="1">DUF3237 domain-containing protein</fullName>
    </submittedName>
</protein>
<evidence type="ECO:0000313" key="1">
    <source>
        <dbReference type="EMBL" id="UFW88642.1"/>
    </source>
</evidence>
<dbReference type="Pfam" id="PF11578">
    <property type="entry name" value="DUF3237"/>
    <property type="match status" value="1"/>
</dbReference>
<gene>
    <name evidence="1" type="ORF">BjapCC829_09165</name>
</gene>
<dbReference type="EMBL" id="CP088100">
    <property type="protein sequence ID" value="UFW88642.1"/>
    <property type="molecule type" value="Genomic_DNA"/>
</dbReference>
<proteinExistence type="predicted"/>
<keyword evidence="2" id="KW-1185">Reference proteome</keyword>
<dbReference type="RefSeq" id="WP_187387805.1">
    <property type="nucleotide sequence ID" value="NZ_CP088100.1"/>
</dbReference>
<name>A0ABY3QRZ6_9BRAD</name>
<evidence type="ECO:0000313" key="2">
    <source>
        <dbReference type="Proteomes" id="UP001430990"/>
    </source>
</evidence>